<dbReference type="AlphaFoldDB" id="A0A0R2BIH5"/>
<dbReference type="InterPro" id="IPR035958">
    <property type="entry name" value="SecB-like_sf"/>
</dbReference>
<dbReference type="EMBL" id="AYYK01000004">
    <property type="protein sequence ID" value="KRM79336.1"/>
    <property type="molecule type" value="Genomic_DNA"/>
</dbReference>
<reference evidence="1 2" key="1">
    <citation type="journal article" date="2015" name="Genome Announc.">
        <title>Expanding the biotechnology potential of lactobacilli through comparative genomics of 213 strains and associated genera.</title>
        <authorList>
            <person name="Sun Z."/>
            <person name="Harris H.M."/>
            <person name="McCann A."/>
            <person name="Guo C."/>
            <person name="Argimon S."/>
            <person name="Zhang W."/>
            <person name="Yang X."/>
            <person name="Jeffery I.B."/>
            <person name="Cooney J.C."/>
            <person name="Kagawa T.F."/>
            <person name="Liu W."/>
            <person name="Song Y."/>
            <person name="Salvetti E."/>
            <person name="Wrobel A."/>
            <person name="Rasinkangas P."/>
            <person name="Parkhill J."/>
            <person name="Rea M.C."/>
            <person name="O'Sullivan O."/>
            <person name="Ritari J."/>
            <person name="Douillard F.P."/>
            <person name="Paul Ross R."/>
            <person name="Yang R."/>
            <person name="Briner A.E."/>
            <person name="Felis G.E."/>
            <person name="de Vos W.M."/>
            <person name="Barrangou R."/>
            <person name="Klaenhammer T.R."/>
            <person name="Caufield P.W."/>
            <person name="Cui Y."/>
            <person name="Zhang H."/>
            <person name="O'Toole P.W."/>
        </authorList>
    </citation>
    <scope>NUCLEOTIDE SEQUENCE [LARGE SCALE GENOMIC DNA]</scope>
    <source>
        <strain evidence="1 2">DSM 20335</strain>
    </source>
</reference>
<dbReference type="OrthoDB" id="1699164at2"/>
<dbReference type="PATRIC" id="fig|1423738.3.peg.1527"/>
<keyword evidence="2" id="KW-1185">Reference proteome</keyword>
<comment type="caution">
    <text evidence="1">The sequence shown here is derived from an EMBL/GenBank/DDBJ whole genome shotgun (WGS) entry which is preliminary data.</text>
</comment>
<evidence type="ECO:0000313" key="2">
    <source>
        <dbReference type="Proteomes" id="UP000051813"/>
    </source>
</evidence>
<evidence type="ECO:0000313" key="1">
    <source>
        <dbReference type="EMBL" id="KRM79336.1"/>
    </source>
</evidence>
<dbReference type="Gene3D" id="3.10.420.10">
    <property type="entry name" value="SecB-like"/>
    <property type="match status" value="1"/>
</dbReference>
<dbReference type="Proteomes" id="UP000051813">
    <property type="component" value="Unassembled WGS sequence"/>
</dbReference>
<protein>
    <recommendedName>
        <fullName evidence="3">Preprotein translocase subunit SecB</fullName>
    </recommendedName>
</protein>
<dbReference type="SUPFAM" id="SSF54611">
    <property type="entry name" value="SecB-like"/>
    <property type="match status" value="1"/>
</dbReference>
<gene>
    <name evidence="1" type="ORF">FC84_GL001510</name>
</gene>
<proteinExistence type="predicted"/>
<dbReference type="RefSeq" id="WP_057755353.1">
    <property type="nucleotide sequence ID" value="NZ_AYYK01000004.1"/>
</dbReference>
<organism evidence="1 2">
    <name type="scientific">Lapidilactobacillus dextrinicus DSM 20335</name>
    <dbReference type="NCBI Taxonomy" id="1423738"/>
    <lineage>
        <taxon>Bacteria</taxon>
        <taxon>Bacillati</taxon>
        <taxon>Bacillota</taxon>
        <taxon>Bacilli</taxon>
        <taxon>Lactobacillales</taxon>
        <taxon>Lactobacillaceae</taxon>
        <taxon>Lapidilactobacillus</taxon>
    </lineage>
</organism>
<sequence>MAKQVVDFSRDETQQIVHLEVIGQFTVQDQEADSDKVKSYIAMNGNAMLYPYLRAIISIVTSIDRPDTTILPTLNFKTTVEELTSEKNEDCK</sequence>
<evidence type="ECO:0008006" key="3">
    <source>
        <dbReference type="Google" id="ProtNLM"/>
    </source>
</evidence>
<dbReference type="STRING" id="1423738.FC84_GL001510"/>
<accession>A0A0R2BIH5</accession>
<name>A0A0R2BIH5_9LACO</name>